<dbReference type="Proteomes" id="UP000016932">
    <property type="component" value="Unassembled WGS sequence"/>
</dbReference>
<dbReference type="HOGENOM" id="CLU_532233_0_0_1"/>
<evidence type="ECO:0000256" key="1">
    <source>
        <dbReference type="SAM" id="MobiDB-lite"/>
    </source>
</evidence>
<dbReference type="RefSeq" id="XP_007932383.1">
    <property type="nucleotide sequence ID" value="XM_007934192.1"/>
</dbReference>
<organism evidence="2 3">
    <name type="scientific">Pseudocercospora fijiensis (strain CIRAD86)</name>
    <name type="common">Black leaf streak disease fungus</name>
    <name type="synonym">Mycosphaerella fijiensis</name>
    <dbReference type="NCBI Taxonomy" id="383855"/>
    <lineage>
        <taxon>Eukaryota</taxon>
        <taxon>Fungi</taxon>
        <taxon>Dikarya</taxon>
        <taxon>Ascomycota</taxon>
        <taxon>Pezizomycotina</taxon>
        <taxon>Dothideomycetes</taxon>
        <taxon>Dothideomycetidae</taxon>
        <taxon>Mycosphaerellales</taxon>
        <taxon>Mycosphaerellaceae</taxon>
        <taxon>Pseudocercospora</taxon>
    </lineage>
</organism>
<dbReference type="VEuPathDB" id="FungiDB:MYCFIDRAFT_180391"/>
<sequence length="512" mass="56077">MQRRLPEQAPTSRTTADFPNNRYWFSFLQPTKEISSRLYAHIHEPSPYTAFGAPKGPEYAANPDREQLKISSDTVASPILQTTSGYVKKWPKQDAALPSFVDFTRVATSRSRAHSFACCYAAFNNNNPVHFSGSQLDLRPRSWPPMLLVSSFHSANAFGLLLQRMILTAVIITFCSSTPTDGGSWVLDSRQKSTALFRKTNQIVAVGLHIGMLPRSMHCLTVGMEIETDGYIFRVSHLRRSNGILIQIPASSMAVRPSVASIRFPTTAVLSYTPTTATSSLTCFIPTVSSFFVHLPKPIVASANLHSLSLDLWPTSLPKLPVVPSQPTIPSQADVSSRFLRIAELYSYSPDTLVTDIDMDDAVSFFGPDWNGEGLPDPPPPAKPHSKKTGHQVFVGKDDKWAKWSNARFQGSLKNASDSFGGEGGGGVPPAADSTAIMATPTPTSKTWKVVKRPRARRGGTDGGQRKGSADSKVGVRSQSGRNLAFAAFNSRSNYVWISHARLGWYWVSRVT</sequence>
<protein>
    <submittedName>
        <fullName evidence="2">Uncharacterized protein</fullName>
    </submittedName>
</protein>
<evidence type="ECO:0000313" key="2">
    <source>
        <dbReference type="EMBL" id="EME77058.1"/>
    </source>
</evidence>
<keyword evidence="3" id="KW-1185">Reference proteome</keyword>
<dbReference type="KEGG" id="pfj:MYCFIDRAFT_180391"/>
<dbReference type="AlphaFoldDB" id="M3AIN0"/>
<feature type="compositionally biased region" description="Basic residues" evidence="1">
    <location>
        <begin position="449"/>
        <end position="458"/>
    </location>
</feature>
<feature type="region of interest" description="Disordered" evidence="1">
    <location>
        <begin position="444"/>
        <end position="477"/>
    </location>
</feature>
<name>M3AIN0_PSEFD</name>
<evidence type="ECO:0000313" key="3">
    <source>
        <dbReference type="Proteomes" id="UP000016932"/>
    </source>
</evidence>
<dbReference type="GeneID" id="19334384"/>
<gene>
    <name evidence="2" type="ORF">MYCFIDRAFT_180391</name>
</gene>
<dbReference type="EMBL" id="KB446571">
    <property type="protein sequence ID" value="EME77058.1"/>
    <property type="molecule type" value="Genomic_DNA"/>
</dbReference>
<proteinExistence type="predicted"/>
<dbReference type="OrthoDB" id="10637602at2759"/>
<accession>M3AIN0</accession>
<reference evidence="2 3" key="1">
    <citation type="journal article" date="2012" name="PLoS Pathog.">
        <title>Diverse lifestyles and strategies of plant pathogenesis encoded in the genomes of eighteen Dothideomycetes fungi.</title>
        <authorList>
            <person name="Ohm R.A."/>
            <person name="Feau N."/>
            <person name="Henrissat B."/>
            <person name="Schoch C.L."/>
            <person name="Horwitz B.A."/>
            <person name="Barry K.W."/>
            <person name="Condon B.J."/>
            <person name="Copeland A.C."/>
            <person name="Dhillon B."/>
            <person name="Glaser F."/>
            <person name="Hesse C.N."/>
            <person name="Kosti I."/>
            <person name="LaButti K."/>
            <person name="Lindquist E.A."/>
            <person name="Lucas S."/>
            <person name="Salamov A.A."/>
            <person name="Bradshaw R.E."/>
            <person name="Ciuffetti L."/>
            <person name="Hamelin R.C."/>
            <person name="Kema G.H.J."/>
            <person name="Lawrence C."/>
            <person name="Scott J.A."/>
            <person name="Spatafora J.W."/>
            <person name="Turgeon B.G."/>
            <person name="de Wit P.J.G.M."/>
            <person name="Zhong S."/>
            <person name="Goodwin S.B."/>
            <person name="Grigoriev I.V."/>
        </authorList>
    </citation>
    <scope>NUCLEOTIDE SEQUENCE [LARGE SCALE GENOMIC DNA]</scope>
    <source>
        <strain evidence="2 3">CIRAD86</strain>
    </source>
</reference>